<evidence type="ECO:0000259" key="2">
    <source>
        <dbReference type="Pfam" id="PF06985"/>
    </source>
</evidence>
<dbReference type="OrthoDB" id="8300194at2759"/>
<evidence type="ECO:0000313" key="4">
    <source>
        <dbReference type="Proteomes" id="UP000235672"/>
    </source>
</evidence>
<proteinExistence type="predicted"/>
<dbReference type="PANTHER" id="PTHR33112:SF16">
    <property type="entry name" value="HETEROKARYON INCOMPATIBILITY DOMAIN-CONTAINING PROTEIN"/>
    <property type="match status" value="1"/>
</dbReference>
<dbReference type="PANTHER" id="PTHR33112">
    <property type="entry name" value="DOMAIN PROTEIN, PUTATIVE-RELATED"/>
    <property type="match status" value="1"/>
</dbReference>
<dbReference type="Gene3D" id="1.25.40.20">
    <property type="entry name" value="Ankyrin repeat-containing domain"/>
    <property type="match status" value="2"/>
</dbReference>
<evidence type="ECO:0000256" key="1">
    <source>
        <dbReference type="PROSITE-ProRule" id="PRU00023"/>
    </source>
</evidence>
<dbReference type="InterPro" id="IPR036770">
    <property type="entry name" value="Ankyrin_rpt-contain_sf"/>
</dbReference>
<dbReference type="InterPro" id="IPR010730">
    <property type="entry name" value="HET"/>
</dbReference>
<protein>
    <submittedName>
        <fullName evidence="3">HET-domain-containing protein</fullName>
    </submittedName>
</protein>
<keyword evidence="4" id="KW-1185">Reference proteome</keyword>
<name>A0A2J6PD69_9HELO</name>
<dbReference type="Pfam" id="PF12796">
    <property type="entry name" value="Ank_2"/>
    <property type="match status" value="1"/>
</dbReference>
<dbReference type="Pfam" id="PF06985">
    <property type="entry name" value="HET"/>
    <property type="match status" value="1"/>
</dbReference>
<keyword evidence="1" id="KW-0040">ANK repeat</keyword>
<dbReference type="SMART" id="SM00248">
    <property type="entry name" value="ANK"/>
    <property type="match status" value="4"/>
</dbReference>
<accession>A0A2J6PD69</accession>
<reference evidence="3 4" key="1">
    <citation type="submission" date="2016-05" db="EMBL/GenBank/DDBJ databases">
        <title>A degradative enzymes factory behind the ericoid mycorrhizal symbiosis.</title>
        <authorList>
            <consortium name="DOE Joint Genome Institute"/>
            <person name="Martino E."/>
            <person name="Morin E."/>
            <person name="Grelet G."/>
            <person name="Kuo A."/>
            <person name="Kohler A."/>
            <person name="Daghino S."/>
            <person name="Barry K."/>
            <person name="Choi C."/>
            <person name="Cichocki N."/>
            <person name="Clum A."/>
            <person name="Copeland A."/>
            <person name="Hainaut M."/>
            <person name="Haridas S."/>
            <person name="Labutti K."/>
            <person name="Lindquist E."/>
            <person name="Lipzen A."/>
            <person name="Khouja H.-R."/>
            <person name="Murat C."/>
            <person name="Ohm R."/>
            <person name="Olson A."/>
            <person name="Spatafora J."/>
            <person name="Veneault-Fourrey C."/>
            <person name="Henrissat B."/>
            <person name="Grigoriev I."/>
            <person name="Martin F."/>
            <person name="Perotto S."/>
        </authorList>
    </citation>
    <scope>NUCLEOTIDE SEQUENCE [LARGE SCALE GENOMIC DNA]</scope>
    <source>
        <strain evidence="3 4">UAMH 7357</strain>
    </source>
</reference>
<evidence type="ECO:0000313" key="3">
    <source>
        <dbReference type="EMBL" id="PMD11982.1"/>
    </source>
</evidence>
<dbReference type="Proteomes" id="UP000235672">
    <property type="component" value="Unassembled WGS sequence"/>
</dbReference>
<feature type="repeat" description="ANK" evidence="1">
    <location>
        <begin position="769"/>
        <end position="791"/>
    </location>
</feature>
<dbReference type="STRING" id="1745343.A0A2J6PD69"/>
<dbReference type="SUPFAM" id="SSF48403">
    <property type="entry name" value="Ankyrin repeat"/>
    <property type="match status" value="1"/>
</dbReference>
<feature type="repeat" description="ANK" evidence="1">
    <location>
        <begin position="79"/>
        <end position="105"/>
    </location>
</feature>
<gene>
    <name evidence="3" type="ORF">NA56DRAFT_713658</name>
</gene>
<feature type="domain" description="Heterokaryon incompatibility" evidence="2">
    <location>
        <begin position="350"/>
        <end position="440"/>
    </location>
</feature>
<sequence>MAMQKFHWNSLLSGDPSEAEARVRDHIDRGFNPLSVSSHDKTLLHAAVRISSLPLAQLAISLGVPIDALAWPTHSRVTSGWTALFYAIRNGNYEMCRFLLEHGASEVKSRKGESPLYRAVKMQTEDIFWLLVEFGFKSISHPFSDPPVDRPLSGPPTVVSHRFVWSGSPPELINSLEVFILRHFGDNISQPAGPARCSLCNSGLASVDESVRRKYEERERNTLVWAVTADPSSYGFLRRCRICRESVVSLPEQFHPGPSERGVICSEMSHSDLLSLLQLRASISGNESADPRHNLLLPAYWLVRCLKSHSACAKDVESAFLPRRVIDVDRIGSKHLPRLLETTEGQKGIYCTLSYRWSSNPVTLKLENIDDLKAALPLATLPIQIQHAIRVAQWLGFRYLWVDALCIIQDSEADWKSEAAKMGTIYSNSTLTIAAVDAPGNIDPNSGNLFTARGSAVSTLGYRPRGELDSRGWVTQEEILSRRMLSFTKAGSFWSCARWVCSDRCPDGLVLPKFSDLPRSQRMPNDEPNMNRQVQIWARGAGRKVHGYRLWHAVMQDYTGRSLTRESDRFIALQGVESLFTLCLEDQNLGGVWKGNTIKDLAWYMDGPVMRRQELDAPSWSWGSATGPISYLSDDDMDIGLGLANVEVDDVQTSDSGNGIRGSITLIGGPLIPVIFQGSRLSFILSRTRRHPQEYEPGIPSDEAHIAFMRRGSEWRPDTERYVTGRGLVLYMGGYGLGLVRIAFIVRDHVALLLQEKAEVNAVPAAGYRGRTALQAAAEGGHLAVIERLLEMSILIQTWWLG</sequence>
<dbReference type="AlphaFoldDB" id="A0A2J6PD69"/>
<dbReference type="PROSITE" id="PS50088">
    <property type="entry name" value="ANK_REPEAT"/>
    <property type="match status" value="2"/>
</dbReference>
<organism evidence="3 4">
    <name type="scientific">Hyaloscypha hepaticicola</name>
    <dbReference type="NCBI Taxonomy" id="2082293"/>
    <lineage>
        <taxon>Eukaryota</taxon>
        <taxon>Fungi</taxon>
        <taxon>Dikarya</taxon>
        <taxon>Ascomycota</taxon>
        <taxon>Pezizomycotina</taxon>
        <taxon>Leotiomycetes</taxon>
        <taxon>Helotiales</taxon>
        <taxon>Hyaloscyphaceae</taxon>
        <taxon>Hyaloscypha</taxon>
    </lineage>
</organism>
<dbReference type="InterPro" id="IPR002110">
    <property type="entry name" value="Ankyrin_rpt"/>
</dbReference>
<dbReference type="PROSITE" id="PS50297">
    <property type="entry name" value="ANK_REP_REGION"/>
    <property type="match status" value="2"/>
</dbReference>
<dbReference type="EMBL" id="KZ613582">
    <property type="protein sequence ID" value="PMD11982.1"/>
    <property type="molecule type" value="Genomic_DNA"/>
</dbReference>
<dbReference type="Pfam" id="PF00023">
    <property type="entry name" value="Ank"/>
    <property type="match status" value="1"/>
</dbReference>